<protein>
    <submittedName>
        <fullName evidence="1">Uncharacterized protein</fullName>
    </submittedName>
</protein>
<keyword evidence="2" id="KW-1185">Reference proteome</keyword>
<proteinExistence type="predicted"/>
<organism evidence="1 2">
    <name type="scientific">Psilocybe cubensis</name>
    <name type="common">Psychedelic mushroom</name>
    <name type="synonym">Stropharia cubensis</name>
    <dbReference type="NCBI Taxonomy" id="181762"/>
    <lineage>
        <taxon>Eukaryota</taxon>
        <taxon>Fungi</taxon>
        <taxon>Dikarya</taxon>
        <taxon>Basidiomycota</taxon>
        <taxon>Agaricomycotina</taxon>
        <taxon>Agaricomycetes</taxon>
        <taxon>Agaricomycetidae</taxon>
        <taxon>Agaricales</taxon>
        <taxon>Agaricineae</taxon>
        <taxon>Strophariaceae</taxon>
        <taxon>Psilocybe</taxon>
    </lineage>
</organism>
<gene>
    <name evidence="1" type="ORF">JR316_0006498</name>
</gene>
<name>A0ACB8H1T7_PSICU</name>
<sequence length="111" mass="12306">MNVSNEIKFFNLTNPLEESQGISSKRSQDGNAGKDKSEHLKQDVDGEAEATQSPPQASHAHELVLYQPLFPSTLNVPCPPTHRTLQHPDCHSTLIIGPDESNEDKDDLVEY</sequence>
<dbReference type="EMBL" id="JAFIQS020000005">
    <property type="protein sequence ID" value="KAH9481968.1"/>
    <property type="molecule type" value="Genomic_DNA"/>
</dbReference>
<evidence type="ECO:0000313" key="1">
    <source>
        <dbReference type="EMBL" id="KAH9481968.1"/>
    </source>
</evidence>
<comment type="caution">
    <text evidence="1">The sequence shown here is derived from an EMBL/GenBank/DDBJ whole genome shotgun (WGS) entry which is preliminary data.</text>
</comment>
<dbReference type="Proteomes" id="UP000664032">
    <property type="component" value="Unassembled WGS sequence"/>
</dbReference>
<evidence type="ECO:0000313" key="2">
    <source>
        <dbReference type="Proteomes" id="UP000664032"/>
    </source>
</evidence>
<accession>A0ACB8H1T7</accession>
<reference evidence="1" key="1">
    <citation type="submission" date="2021-10" db="EMBL/GenBank/DDBJ databases">
        <title>Psilocybe cubensis genome.</title>
        <authorList>
            <person name="Mckernan K.J."/>
            <person name="Crawford S."/>
            <person name="Trippe A."/>
            <person name="Kane L.T."/>
            <person name="Mclaughlin S."/>
        </authorList>
    </citation>
    <scope>NUCLEOTIDE SEQUENCE</scope>
    <source>
        <strain evidence="1">MGC-MH-2018</strain>
    </source>
</reference>